<dbReference type="HOGENOM" id="CLU_117503_5_1_4"/>
<sequence>MAENYRQIKARIRALEAQAEQLRRHELRQVVAEMRQKIRDYGLTPEQLFGPNLSDLVRYRHPETGETWNGMGRPPNWIKGKDRGPFRVD</sequence>
<dbReference type="Proteomes" id="UP000001739">
    <property type="component" value="Chromosome 2"/>
</dbReference>
<gene>
    <name evidence="4" type="ordered locus">Bphyt_6667</name>
</gene>
<evidence type="ECO:0000313" key="5">
    <source>
        <dbReference type="Proteomes" id="UP000001739"/>
    </source>
</evidence>
<dbReference type="eggNOG" id="COG2916">
    <property type="taxonomic scope" value="Bacteria"/>
</dbReference>
<dbReference type="Pfam" id="PF00816">
    <property type="entry name" value="Histone_HNS"/>
    <property type="match status" value="1"/>
</dbReference>
<name>B2T963_PARPJ</name>
<dbReference type="Gene3D" id="4.10.430.30">
    <property type="match status" value="1"/>
</dbReference>
<evidence type="ECO:0000259" key="3">
    <source>
        <dbReference type="Pfam" id="PF00816"/>
    </source>
</evidence>
<feature type="coiled-coil region" evidence="1">
    <location>
        <begin position="5"/>
        <end position="37"/>
    </location>
</feature>
<dbReference type="EMBL" id="CP001053">
    <property type="protein sequence ID" value="ACD20965.1"/>
    <property type="molecule type" value="Genomic_DNA"/>
</dbReference>
<dbReference type="STRING" id="398527.Bphyt_6667"/>
<keyword evidence="1" id="KW-0175">Coiled coil</keyword>
<dbReference type="SUPFAM" id="SSF81273">
    <property type="entry name" value="H-NS histone-like proteins"/>
    <property type="match status" value="1"/>
</dbReference>
<feature type="domain" description="DNA-binding protein H-NS-like C-terminal" evidence="3">
    <location>
        <begin position="58"/>
        <end position="87"/>
    </location>
</feature>
<feature type="region of interest" description="Disordered" evidence="2">
    <location>
        <begin position="64"/>
        <end position="89"/>
    </location>
</feature>
<proteinExistence type="predicted"/>
<feature type="compositionally biased region" description="Basic and acidic residues" evidence="2">
    <location>
        <begin position="79"/>
        <end position="89"/>
    </location>
</feature>
<dbReference type="KEGG" id="bpy:Bphyt_6667"/>
<protein>
    <submittedName>
        <fullName evidence="4">Histone family protein nucleoid-structuring protein H-NS</fullName>
    </submittedName>
</protein>
<reference evidence="4 5" key="1">
    <citation type="journal article" date="2011" name="J. Bacteriol.">
        <title>Complete genome sequence of the plant growth-promoting endophyte Burkholderia phytofirmans strain PsJN.</title>
        <authorList>
            <person name="Weilharter A."/>
            <person name="Mitter B."/>
            <person name="Shin M.V."/>
            <person name="Chain P.S."/>
            <person name="Nowak J."/>
            <person name="Sessitsch A."/>
        </authorList>
    </citation>
    <scope>NUCLEOTIDE SEQUENCE [LARGE SCALE GENOMIC DNA]</scope>
    <source>
        <strain evidence="5">DSM 17436 / LMG 22146 / PsJN</strain>
    </source>
</reference>
<dbReference type="RefSeq" id="WP_012428465.1">
    <property type="nucleotide sequence ID" value="NC_010676.1"/>
</dbReference>
<dbReference type="OrthoDB" id="5297879at2"/>
<dbReference type="InterPro" id="IPR027444">
    <property type="entry name" value="H-NS_C_dom"/>
</dbReference>
<organism evidence="4 5">
    <name type="scientific">Paraburkholderia phytofirmans (strain DSM 17436 / LMG 22146 / PsJN)</name>
    <name type="common">Burkholderia phytofirmans</name>
    <dbReference type="NCBI Taxonomy" id="398527"/>
    <lineage>
        <taxon>Bacteria</taxon>
        <taxon>Pseudomonadati</taxon>
        <taxon>Pseudomonadota</taxon>
        <taxon>Betaproteobacteria</taxon>
        <taxon>Burkholderiales</taxon>
        <taxon>Burkholderiaceae</taxon>
        <taxon>Paraburkholderia</taxon>
    </lineage>
</organism>
<evidence type="ECO:0000256" key="2">
    <source>
        <dbReference type="SAM" id="MobiDB-lite"/>
    </source>
</evidence>
<evidence type="ECO:0000256" key="1">
    <source>
        <dbReference type="SAM" id="Coils"/>
    </source>
</evidence>
<dbReference type="AlphaFoldDB" id="B2T963"/>
<accession>B2T963</accession>
<evidence type="ECO:0000313" key="4">
    <source>
        <dbReference type="EMBL" id="ACD20965.1"/>
    </source>
</evidence>
<dbReference type="GO" id="GO:0003677">
    <property type="term" value="F:DNA binding"/>
    <property type="evidence" value="ECO:0007669"/>
    <property type="project" value="InterPro"/>
</dbReference>